<accession>A0A9X3XSR1</accession>
<keyword evidence="1" id="KW-1133">Transmembrane helix</keyword>
<keyword evidence="3" id="KW-1185">Reference proteome</keyword>
<reference evidence="2" key="1">
    <citation type="submission" date="2022-05" db="EMBL/GenBank/DDBJ databases">
        <title>Draft genome sequence of Clostridium tertium strain CP3 isolated from Peru.</title>
        <authorList>
            <person name="Hurtado R."/>
            <person name="Lima L."/>
            <person name="Sousa T."/>
            <person name="Jaiswal A.K."/>
            <person name="Tiwari S."/>
            <person name="Maturrano L."/>
            <person name="Brenig B."/>
            <person name="Azevedo V."/>
        </authorList>
    </citation>
    <scope>NUCLEOTIDE SEQUENCE</scope>
    <source>
        <strain evidence="2">CP3</strain>
    </source>
</reference>
<keyword evidence="1" id="KW-0812">Transmembrane</keyword>
<evidence type="ECO:0000256" key="1">
    <source>
        <dbReference type="SAM" id="Phobius"/>
    </source>
</evidence>
<comment type="caution">
    <text evidence="2">The sequence shown here is derived from an EMBL/GenBank/DDBJ whole genome shotgun (WGS) entry which is preliminary data.</text>
</comment>
<dbReference type="Proteomes" id="UP001141183">
    <property type="component" value="Unassembled WGS sequence"/>
</dbReference>
<evidence type="ECO:0000313" key="3">
    <source>
        <dbReference type="Proteomes" id="UP001141183"/>
    </source>
</evidence>
<protein>
    <submittedName>
        <fullName evidence="2">Uncharacterized protein</fullName>
    </submittedName>
</protein>
<name>A0A9X3XSR1_9CLOT</name>
<keyword evidence="1" id="KW-0472">Membrane</keyword>
<dbReference type="EMBL" id="JAMRYU010000065">
    <property type="protein sequence ID" value="MDC4242652.1"/>
    <property type="molecule type" value="Genomic_DNA"/>
</dbReference>
<gene>
    <name evidence="2" type="ORF">NE398_21260</name>
</gene>
<proteinExistence type="predicted"/>
<sequence>MEKLLIIIMIALIAESVWETLKMTWQEGKISIDRIGALVVALILCIGVRLDILALLGINVTIPFLGVILTGILISRGSNFIHDLLVKIGQVGKEQE</sequence>
<evidence type="ECO:0000313" key="2">
    <source>
        <dbReference type="EMBL" id="MDC4242652.1"/>
    </source>
</evidence>
<dbReference type="RefSeq" id="WP_272470907.1">
    <property type="nucleotide sequence ID" value="NZ_JAMRYU010000065.1"/>
</dbReference>
<dbReference type="AlphaFoldDB" id="A0A9X3XSR1"/>
<feature type="transmembrane region" description="Helical" evidence="1">
    <location>
        <begin position="55"/>
        <end position="74"/>
    </location>
</feature>
<organism evidence="2 3">
    <name type="scientific">Clostridium tertium</name>
    <dbReference type="NCBI Taxonomy" id="1559"/>
    <lineage>
        <taxon>Bacteria</taxon>
        <taxon>Bacillati</taxon>
        <taxon>Bacillota</taxon>
        <taxon>Clostridia</taxon>
        <taxon>Eubacteriales</taxon>
        <taxon>Clostridiaceae</taxon>
        <taxon>Clostridium</taxon>
    </lineage>
</organism>